<name>A0ABD7Z309_9NEIS</name>
<evidence type="ECO:0000256" key="1">
    <source>
        <dbReference type="SAM" id="MobiDB-lite"/>
    </source>
</evidence>
<evidence type="ECO:0000313" key="3">
    <source>
        <dbReference type="Proteomes" id="UP001229773"/>
    </source>
</evidence>
<feature type="region of interest" description="Disordered" evidence="1">
    <location>
        <begin position="51"/>
        <end position="83"/>
    </location>
</feature>
<dbReference type="EMBL" id="CP132375">
    <property type="protein sequence ID" value="WLS98397.1"/>
    <property type="molecule type" value="Genomic_DNA"/>
</dbReference>
<proteinExistence type="predicted"/>
<dbReference type="RefSeq" id="WP_025331498.1">
    <property type="nucleotide sequence ID" value="NZ_CP132375.1"/>
</dbReference>
<sequence length="83" mass="9855">MYSHSSYFREIPYKFLKDSYGRNIDKNGNLTGNIEVNNPYYKDFRDKWFEGPNHNKNDTNPSIPVLVRPTKPQEGVHYHETPH</sequence>
<reference evidence="2 3" key="1">
    <citation type="submission" date="2023-08" db="EMBL/GenBank/DDBJ databases">
        <title>Complete genome sequences of 12 bacterial strains from the honey bee gut, resolved with long-read nanopore sequencing.</title>
        <authorList>
            <person name="Kwong W.K."/>
            <person name="Acheampong S."/>
            <person name="Polat M.F."/>
        </authorList>
    </citation>
    <scope>NUCLEOTIDE SEQUENCE [LARGE SCALE GENOMIC DNA]</scope>
    <source>
        <strain evidence="3">wkB9</strain>
    </source>
</reference>
<protein>
    <submittedName>
        <fullName evidence="2">Uncharacterized protein</fullName>
    </submittedName>
</protein>
<accession>A0ABD7Z309</accession>
<dbReference type="GeneID" id="32538019"/>
<feature type="compositionally biased region" description="Basic and acidic residues" evidence="1">
    <location>
        <begin position="74"/>
        <end position="83"/>
    </location>
</feature>
<gene>
    <name evidence="2" type="ORF">RAM05_11240</name>
</gene>
<organism evidence="2 3">
    <name type="scientific">Snodgrassella alvi</name>
    <dbReference type="NCBI Taxonomy" id="1196083"/>
    <lineage>
        <taxon>Bacteria</taxon>
        <taxon>Pseudomonadati</taxon>
        <taxon>Pseudomonadota</taxon>
        <taxon>Betaproteobacteria</taxon>
        <taxon>Neisseriales</taxon>
        <taxon>Neisseriaceae</taxon>
        <taxon>Snodgrassella</taxon>
    </lineage>
</organism>
<dbReference type="AlphaFoldDB" id="A0ABD7Z309"/>
<dbReference type="Proteomes" id="UP001229773">
    <property type="component" value="Chromosome"/>
</dbReference>
<evidence type="ECO:0000313" key="2">
    <source>
        <dbReference type="EMBL" id="WLS98397.1"/>
    </source>
</evidence>